<feature type="non-terminal residue" evidence="2">
    <location>
        <position position="214"/>
    </location>
</feature>
<feature type="non-terminal residue" evidence="2">
    <location>
        <position position="1"/>
    </location>
</feature>
<proteinExistence type="predicted"/>
<name>A0AAV5WAU1_9BILA</name>
<dbReference type="AlphaFoldDB" id="A0AAV5WAU1"/>
<gene>
    <name evidence="2" type="ORF">PFISCL1PPCAC_18429</name>
</gene>
<feature type="compositionally biased region" description="Polar residues" evidence="1">
    <location>
        <begin position="205"/>
        <end position="214"/>
    </location>
</feature>
<comment type="caution">
    <text evidence="2">The sequence shown here is derived from an EMBL/GenBank/DDBJ whole genome shotgun (WGS) entry which is preliminary data.</text>
</comment>
<sequence length="214" mass="23321">QGRGGLTRIPIERRSSETENIYESVEALKPVRVAIDYDPRYAKVVKPARPPPPRKPLGTALFAPTSRSVRERSPSKIVRIINGRSFSVDSGRRGRHRNPAGTSPTPPDPRTRAPPVPPSIETIPIARALASGNCPERQAESTRGREERPATTCCREESHSRGRARKRTSQTPAPTPSTQSVESRRQRVSSRDSSTSKSIGVGETIRTSSKTAGG</sequence>
<protein>
    <submittedName>
        <fullName evidence="2">Uncharacterized protein</fullName>
    </submittedName>
</protein>
<dbReference type="Proteomes" id="UP001432322">
    <property type="component" value="Unassembled WGS sequence"/>
</dbReference>
<evidence type="ECO:0000313" key="2">
    <source>
        <dbReference type="EMBL" id="GMT27132.1"/>
    </source>
</evidence>
<keyword evidence="3" id="KW-1185">Reference proteome</keyword>
<feature type="compositionally biased region" description="Low complexity" evidence="1">
    <location>
        <begin position="169"/>
        <end position="181"/>
    </location>
</feature>
<accession>A0AAV5WAU1</accession>
<evidence type="ECO:0000256" key="1">
    <source>
        <dbReference type="SAM" id="MobiDB-lite"/>
    </source>
</evidence>
<dbReference type="EMBL" id="BTSY01000005">
    <property type="protein sequence ID" value="GMT27132.1"/>
    <property type="molecule type" value="Genomic_DNA"/>
</dbReference>
<organism evidence="2 3">
    <name type="scientific">Pristionchus fissidentatus</name>
    <dbReference type="NCBI Taxonomy" id="1538716"/>
    <lineage>
        <taxon>Eukaryota</taxon>
        <taxon>Metazoa</taxon>
        <taxon>Ecdysozoa</taxon>
        <taxon>Nematoda</taxon>
        <taxon>Chromadorea</taxon>
        <taxon>Rhabditida</taxon>
        <taxon>Rhabditina</taxon>
        <taxon>Diplogasteromorpha</taxon>
        <taxon>Diplogasteroidea</taxon>
        <taxon>Neodiplogasteridae</taxon>
        <taxon>Pristionchus</taxon>
    </lineage>
</organism>
<evidence type="ECO:0000313" key="3">
    <source>
        <dbReference type="Proteomes" id="UP001432322"/>
    </source>
</evidence>
<feature type="compositionally biased region" description="Pro residues" evidence="1">
    <location>
        <begin position="104"/>
        <end position="118"/>
    </location>
</feature>
<feature type="region of interest" description="Disordered" evidence="1">
    <location>
        <begin position="45"/>
        <end position="214"/>
    </location>
</feature>
<reference evidence="2" key="1">
    <citation type="submission" date="2023-10" db="EMBL/GenBank/DDBJ databases">
        <title>Genome assembly of Pristionchus species.</title>
        <authorList>
            <person name="Yoshida K."/>
            <person name="Sommer R.J."/>
        </authorList>
    </citation>
    <scope>NUCLEOTIDE SEQUENCE</scope>
    <source>
        <strain evidence="2">RS5133</strain>
    </source>
</reference>
<feature type="compositionally biased region" description="Basic and acidic residues" evidence="1">
    <location>
        <begin position="137"/>
        <end position="160"/>
    </location>
</feature>